<organism evidence="2 3">
    <name type="scientific">Prochlorococcus marinus str. SB</name>
    <dbReference type="NCBI Taxonomy" id="59926"/>
    <lineage>
        <taxon>Bacteria</taxon>
        <taxon>Bacillati</taxon>
        <taxon>Cyanobacteriota</taxon>
        <taxon>Cyanophyceae</taxon>
        <taxon>Synechococcales</taxon>
        <taxon>Prochlorococcaceae</taxon>
        <taxon>Prochlorococcus</taxon>
    </lineage>
</organism>
<accession>A0A0A2B9B5</accession>
<dbReference type="EMBL" id="JNAS01000002">
    <property type="protein sequence ID" value="KGG09229.1"/>
    <property type="molecule type" value="Genomic_DNA"/>
</dbReference>
<feature type="compositionally biased region" description="Basic and acidic residues" evidence="1">
    <location>
        <begin position="42"/>
        <end position="70"/>
    </location>
</feature>
<name>A0A0A2B9B5_PROMR</name>
<gene>
    <name evidence="2" type="ORF">EV02_1909</name>
</gene>
<comment type="caution">
    <text evidence="2">The sequence shown here is derived from an EMBL/GenBank/DDBJ whole genome shotgun (WGS) entry which is preliminary data.</text>
</comment>
<protein>
    <submittedName>
        <fullName evidence="2">Uncharacterized protein</fullName>
    </submittedName>
</protein>
<dbReference type="AlphaFoldDB" id="A0A0A2B9B5"/>
<sequence>MVDQGTKDIISSEYNFQGNLINCTIGKSSKRRDLPSCNEVIEKRTKEEERIRRAEEKKFEKQRQEKERSNKLFAKKKSTTKSFTFPDGLKINTVTQIRFNPETSEIIVNSEVLKQSGQREEFMKIFIEGNSKLEIAFFDKENFELVDPMIFPLNIYEGQNEGFNYRKKVGKDTSDFKGIKMVGRARIEGLSEFKKISSIGVALKI</sequence>
<evidence type="ECO:0000256" key="1">
    <source>
        <dbReference type="SAM" id="MobiDB-lite"/>
    </source>
</evidence>
<dbReference type="Proteomes" id="UP000030345">
    <property type="component" value="Unassembled WGS sequence"/>
</dbReference>
<evidence type="ECO:0000313" key="2">
    <source>
        <dbReference type="EMBL" id="KGG09229.1"/>
    </source>
</evidence>
<feature type="region of interest" description="Disordered" evidence="1">
    <location>
        <begin position="42"/>
        <end position="73"/>
    </location>
</feature>
<proteinExistence type="predicted"/>
<dbReference type="eggNOG" id="ENOG50322CB">
    <property type="taxonomic scope" value="Bacteria"/>
</dbReference>
<reference evidence="3" key="1">
    <citation type="journal article" date="2014" name="Sci. Data">
        <title>Genomes of diverse isolates of the marine cyanobacterium Prochlorococcus.</title>
        <authorList>
            <person name="Biller S."/>
            <person name="Berube P."/>
            <person name="Thompson J."/>
            <person name="Kelly L."/>
            <person name="Roggensack S."/>
            <person name="Awad L."/>
            <person name="Roache-Johnson K."/>
            <person name="Ding H."/>
            <person name="Giovannoni S.J."/>
            <person name="Moore L.R."/>
            <person name="Chisholm S.W."/>
        </authorList>
    </citation>
    <scope>NUCLEOTIDE SEQUENCE [LARGE SCALE GENOMIC DNA]</scope>
    <source>
        <strain evidence="3">SB</strain>
    </source>
</reference>
<evidence type="ECO:0000313" key="3">
    <source>
        <dbReference type="Proteomes" id="UP000030345"/>
    </source>
</evidence>